<accession>A0A413UY64</accession>
<evidence type="ECO:0000313" key="3">
    <source>
        <dbReference type="Proteomes" id="UP000283482"/>
    </source>
</evidence>
<dbReference type="RefSeq" id="WP_117907534.1">
    <property type="nucleotide sequence ID" value="NZ_AP031449.1"/>
</dbReference>
<dbReference type="EMBL" id="QSGN01000042">
    <property type="protein sequence ID" value="RHB25897.1"/>
    <property type="molecule type" value="Genomic_DNA"/>
</dbReference>
<gene>
    <name evidence="2" type="ORF">DW889_13945</name>
    <name evidence="1" type="ORF">F9950_07765</name>
</gene>
<name>A0A413UY64_BACSE</name>
<dbReference type="EMBL" id="WCLA01000013">
    <property type="protein sequence ID" value="KAB5328221.1"/>
    <property type="molecule type" value="Genomic_DNA"/>
</dbReference>
<proteinExistence type="predicted"/>
<dbReference type="Proteomes" id="UP000283482">
    <property type="component" value="Unassembled WGS sequence"/>
</dbReference>
<comment type="caution">
    <text evidence="2">The sequence shown here is derived from an EMBL/GenBank/DDBJ whole genome shotgun (WGS) entry which is preliminary data.</text>
</comment>
<reference evidence="2 3" key="1">
    <citation type="submission" date="2018-08" db="EMBL/GenBank/DDBJ databases">
        <title>A genome reference for cultivated species of the human gut microbiota.</title>
        <authorList>
            <person name="Zou Y."/>
            <person name="Xue W."/>
            <person name="Luo G."/>
        </authorList>
    </citation>
    <scope>NUCLEOTIDE SEQUENCE [LARGE SCALE GENOMIC DNA]</scope>
    <source>
        <strain evidence="2 3">AM40-34</strain>
    </source>
</reference>
<reference evidence="1 4" key="2">
    <citation type="journal article" date="2019" name="Nat. Med.">
        <title>A library of human gut bacterial isolates paired with longitudinal multiomics data enables mechanistic microbiome research.</title>
        <authorList>
            <person name="Poyet M."/>
            <person name="Groussin M."/>
            <person name="Gibbons S.M."/>
            <person name="Avila-Pacheco J."/>
            <person name="Jiang X."/>
            <person name="Kearney S.M."/>
            <person name="Perrotta A.R."/>
            <person name="Berdy B."/>
            <person name="Zhao S."/>
            <person name="Lieberman T.D."/>
            <person name="Swanson P.K."/>
            <person name="Smith M."/>
            <person name="Roesemann S."/>
            <person name="Alexander J.E."/>
            <person name="Rich S.A."/>
            <person name="Livny J."/>
            <person name="Vlamakis H."/>
            <person name="Clish C."/>
            <person name="Bullock K."/>
            <person name="Deik A."/>
            <person name="Scott J."/>
            <person name="Pierce K.A."/>
            <person name="Xavier R.J."/>
            <person name="Alm E.J."/>
        </authorList>
    </citation>
    <scope>NUCLEOTIDE SEQUENCE [LARGE SCALE GENOMIC DNA]</scope>
    <source>
        <strain evidence="1 4">BIOML-A2</strain>
    </source>
</reference>
<dbReference type="AlphaFoldDB" id="A0A413UY64"/>
<evidence type="ECO:0000313" key="2">
    <source>
        <dbReference type="EMBL" id="RHB25897.1"/>
    </source>
</evidence>
<dbReference type="Proteomes" id="UP000431177">
    <property type="component" value="Unassembled WGS sequence"/>
</dbReference>
<sequence length="170" mass="19396">MTIKEIIQIENGNGNTIILLREGIFWRAYEKSAYAFSMQIHPYKPTRKWVIAVKQDVVSLGFPVSAAENVLNNSKVLMRQEKRLVLAASPISVEDFEAWKQTVPMTLPDSGLHRKDIRRPYVPTVVSTTVSPVEQSCEELADCIRQFNIASKTPVECMLFLMELKRRLAE</sequence>
<protein>
    <submittedName>
        <fullName evidence="2">Uncharacterized protein</fullName>
    </submittedName>
</protein>
<evidence type="ECO:0000313" key="1">
    <source>
        <dbReference type="EMBL" id="KAB5328221.1"/>
    </source>
</evidence>
<organism evidence="2 3">
    <name type="scientific">Bacteroides stercoris</name>
    <dbReference type="NCBI Taxonomy" id="46506"/>
    <lineage>
        <taxon>Bacteria</taxon>
        <taxon>Pseudomonadati</taxon>
        <taxon>Bacteroidota</taxon>
        <taxon>Bacteroidia</taxon>
        <taxon>Bacteroidales</taxon>
        <taxon>Bacteroidaceae</taxon>
        <taxon>Bacteroides</taxon>
    </lineage>
</organism>
<evidence type="ECO:0000313" key="4">
    <source>
        <dbReference type="Proteomes" id="UP000431177"/>
    </source>
</evidence>